<accession>A0AAD8P8W1</accession>
<protein>
    <submittedName>
        <fullName evidence="2">Uncharacterized protein</fullName>
    </submittedName>
</protein>
<proteinExistence type="predicted"/>
<sequence>MGMRVKNVVLIWFREQDFFFVVYGCGCSLFYVAFCCTSYLKSGIYIGFKRSVKSGLYLNDMTFTLTLSK</sequence>
<keyword evidence="1" id="KW-1133">Transmembrane helix</keyword>
<dbReference type="AlphaFoldDB" id="A0AAD8P8W1"/>
<dbReference type="EMBL" id="JAUHHV010000001">
    <property type="protein sequence ID" value="KAK1437868.1"/>
    <property type="molecule type" value="Genomic_DNA"/>
</dbReference>
<keyword evidence="3" id="KW-1185">Reference proteome</keyword>
<organism evidence="2 3">
    <name type="scientific">Tagetes erecta</name>
    <name type="common">African marigold</name>
    <dbReference type="NCBI Taxonomy" id="13708"/>
    <lineage>
        <taxon>Eukaryota</taxon>
        <taxon>Viridiplantae</taxon>
        <taxon>Streptophyta</taxon>
        <taxon>Embryophyta</taxon>
        <taxon>Tracheophyta</taxon>
        <taxon>Spermatophyta</taxon>
        <taxon>Magnoliopsida</taxon>
        <taxon>eudicotyledons</taxon>
        <taxon>Gunneridae</taxon>
        <taxon>Pentapetalae</taxon>
        <taxon>asterids</taxon>
        <taxon>campanulids</taxon>
        <taxon>Asterales</taxon>
        <taxon>Asteraceae</taxon>
        <taxon>Asteroideae</taxon>
        <taxon>Heliantheae alliance</taxon>
        <taxon>Tageteae</taxon>
        <taxon>Tagetes</taxon>
    </lineage>
</organism>
<evidence type="ECO:0000256" key="1">
    <source>
        <dbReference type="SAM" id="Phobius"/>
    </source>
</evidence>
<keyword evidence="1" id="KW-0812">Transmembrane</keyword>
<keyword evidence="1" id="KW-0472">Membrane</keyword>
<name>A0AAD8P8W1_TARER</name>
<comment type="caution">
    <text evidence="2">The sequence shown here is derived from an EMBL/GenBank/DDBJ whole genome shotgun (WGS) entry which is preliminary data.</text>
</comment>
<reference evidence="2" key="1">
    <citation type="journal article" date="2023" name="bioRxiv">
        <title>Improved chromosome-level genome assembly for marigold (Tagetes erecta).</title>
        <authorList>
            <person name="Jiang F."/>
            <person name="Yuan L."/>
            <person name="Wang S."/>
            <person name="Wang H."/>
            <person name="Xu D."/>
            <person name="Wang A."/>
            <person name="Fan W."/>
        </authorList>
    </citation>
    <scope>NUCLEOTIDE SEQUENCE</scope>
    <source>
        <strain evidence="2">WSJ</strain>
        <tissue evidence="2">Leaf</tissue>
    </source>
</reference>
<evidence type="ECO:0000313" key="3">
    <source>
        <dbReference type="Proteomes" id="UP001229421"/>
    </source>
</evidence>
<feature type="transmembrane region" description="Helical" evidence="1">
    <location>
        <begin position="20"/>
        <end position="40"/>
    </location>
</feature>
<evidence type="ECO:0000313" key="2">
    <source>
        <dbReference type="EMBL" id="KAK1437868.1"/>
    </source>
</evidence>
<dbReference type="Proteomes" id="UP001229421">
    <property type="component" value="Unassembled WGS sequence"/>
</dbReference>
<gene>
    <name evidence="2" type="ORF">QVD17_03668</name>
</gene>